<dbReference type="RefSeq" id="WP_222225932.1">
    <property type="nucleotide sequence ID" value="NZ_CP081846.1"/>
</dbReference>
<feature type="transmembrane region" description="Helical" evidence="1">
    <location>
        <begin position="63"/>
        <end position="82"/>
    </location>
</feature>
<sequence length="89" mass="10495">MFPFIFSSLPAFVFLIIFPSLFKYLSKSEHYRSNSLYGFRSTKAVKNVSNWQYSQLQYARSSYLFGSIQLALSILLKGFFSFSDDFFYF</sequence>
<evidence type="ECO:0000256" key="1">
    <source>
        <dbReference type="SAM" id="Phobius"/>
    </source>
</evidence>
<proteinExistence type="predicted"/>
<accession>A0AAW8T7E7</accession>
<dbReference type="AlphaFoldDB" id="A0AAW8T7E7"/>
<gene>
    <name evidence="2" type="ORF">P7D69_04670</name>
</gene>
<feature type="transmembrane region" description="Helical" evidence="1">
    <location>
        <begin position="6"/>
        <end position="25"/>
    </location>
</feature>
<comment type="caution">
    <text evidence="2">The sequence shown here is derived from an EMBL/GenBank/DDBJ whole genome shotgun (WGS) entry which is preliminary data.</text>
</comment>
<keyword evidence="1" id="KW-1133">Transmembrane helix</keyword>
<dbReference type="EMBL" id="JARPXL010000003">
    <property type="protein sequence ID" value="MDT2543644.1"/>
    <property type="molecule type" value="Genomic_DNA"/>
</dbReference>
<evidence type="ECO:0000313" key="3">
    <source>
        <dbReference type="Proteomes" id="UP001254770"/>
    </source>
</evidence>
<keyword evidence="1" id="KW-0812">Transmembrane</keyword>
<keyword evidence="1" id="KW-0472">Membrane</keyword>
<evidence type="ECO:0000313" key="2">
    <source>
        <dbReference type="EMBL" id="MDT2543644.1"/>
    </source>
</evidence>
<organism evidence="2 3">
    <name type="scientific">Enterococcus raffinosus</name>
    <dbReference type="NCBI Taxonomy" id="71452"/>
    <lineage>
        <taxon>Bacteria</taxon>
        <taxon>Bacillati</taxon>
        <taxon>Bacillota</taxon>
        <taxon>Bacilli</taxon>
        <taxon>Lactobacillales</taxon>
        <taxon>Enterococcaceae</taxon>
        <taxon>Enterococcus</taxon>
    </lineage>
</organism>
<name>A0AAW8T7E7_9ENTE</name>
<protein>
    <submittedName>
        <fullName evidence="2">Uncharacterized protein</fullName>
    </submittedName>
</protein>
<reference evidence="2" key="1">
    <citation type="submission" date="2023-03" db="EMBL/GenBank/DDBJ databases">
        <authorList>
            <person name="Shen W."/>
            <person name="Cai J."/>
        </authorList>
    </citation>
    <scope>NUCLEOTIDE SEQUENCE</scope>
    <source>
        <strain evidence="2">Y15</strain>
    </source>
</reference>
<dbReference type="Proteomes" id="UP001254770">
    <property type="component" value="Unassembled WGS sequence"/>
</dbReference>